<gene>
    <name evidence="4" type="primary">LOC113734718</name>
</gene>
<proteinExistence type="inferred from homology"/>
<evidence type="ECO:0000256" key="1">
    <source>
        <dbReference type="ARBA" id="ARBA00009005"/>
    </source>
</evidence>
<keyword evidence="3" id="KW-1185">Reference proteome</keyword>
<dbReference type="GeneID" id="113734718"/>
<dbReference type="Pfam" id="PF00656">
    <property type="entry name" value="Peptidase_C14"/>
    <property type="match status" value="1"/>
</dbReference>
<reference evidence="4" key="2">
    <citation type="submission" date="2025-08" db="UniProtKB">
        <authorList>
            <consortium name="RefSeq"/>
        </authorList>
    </citation>
    <scope>IDENTIFICATION</scope>
    <source>
        <tissue evidence="4">Leaves</tissue>
    </source>
</reference>
<evidence type="ECO:0000313" key="4">
    <source>
        <dbReference type="RefSeq" id="XP_027117175.2"/>
    </source>
</evidence>
<dbReference type="InterPro" id="IPR050452">
    <property type="entry name" value="Metacaspase"/>
</dbReference>
<accession>A0A6P6WPG2</accession>
<comment type="similarity">
    <text evidence="1">Belongs to the peptidase C14B family.</text>
</comment>
<evidence type="ECO:0000313" key="3">
    <source>
        <dbReference type="Proteomes" id="UP001652660"/>
    </source>
</evidence>
<protein>
    <submittedName>
        <fullName evidence="4">Metacaspase-9-like isoform X1</fullName>
    </submittedName>
</protein>
<name>A0A6P6WPG2_COFAR</name>
<dbReference type="PANTHER" id="PTHR48104">
    <property type="entry name" value="METACASPASE-4"/>
    <property type="match status" value="1"/>
</dbReference>
<dbReference type="Proteomes" id="UP001652660">
    <property type="component" value="Chromosome 3c"/>
</dbReference>
<evidence type="ECO:0000259" key="2">
    <source>
        <dbReference type="Pfam" id="PF00656"/>
    </source>
</evidence>
<dbReference type="InterPro" id="IPR011600">
    <property type="entry name" value="Pept_C14_caspase"/>
</dbReference>
<dbReference type="RefSeq" id="XP_027117175.2">
    <property type="nucleotide sequence ID" value="XM_027261374.2"/>
</dbReference>
<sequence length="307" mass="34812">MGRYALLVGCCYLGDRDELQGCYNDVDAMQGLLINRFGFHPNDVIVLTDMPNSPLKPTGAVIKYQLCQMIKRAMAGDVVLFYFSGHGTHQDIWEGPYCKRLEAIVPSDFNLIYNADFRYMVNNMPQGADFVMIADSCYSGGLIDQSKEQVGPGFRPDVCYPTRSYNYGNIGGGRRAKRMPIESVLRHLRPLSHVDSPDIRTLLRDIYGNQASILFRRHVDPDARVDRGILISGCQSNETAVDDDGKHRRPYGLFTDELCSTLRNLRGPMMSNAELVETIRDKLRNKDQHPCLYCSDRRADAPFLWVR</sequence>
<feature type="domain" description="Peptidase C14 caspase" evidence="2">
    <location>
        <begin position="3"/>
        <end position="299"/>
    </location>
</feature>
<reference evidence="3" key="1">
    <citation type="journal article" date="2025" name="Foods">
        <title>Unveiling the Microbial Signatures of Arabica Coffee Cherries: Insights into Ripeness Specific Diversity, Functional Traits, and Implications for Quality and Safety.</title>
        <authorList>
            <consortium name="RefSeq"/>
            <person name="Tenea G.N."/>
            <person name="Cifuentes V."/>
            <person name="Reyes P."/>
            <person name="Cevallos-Vallejos M."/>
        </authorList>
    </citation>
    <scope>NUCLEOTIDE SEQUENCE [LARGE SCALE GENOMIC DNA]</scope>
</reference>
<dbReference type="Gene3D" id="3.40.50.12660">
    <property type="match status" value="2"/>
</dbReference>
<dbReference type="PANTHER" id="PTHR48104:SF7">
    <property type="entry name" value="METACASPASE-9"/>
    <property type="match status" value="1"/>
</dbReference>
<dbReference type="OrthoDB" id="1019168at2759"/>
<organism evidence="3 4">
    <name type="scientific">Coffea arabica</name>
    <name type="common">Arabian coffee</name>
    <dbReference type="NCBI Taxonomy" id="13443"/>
    <lineage>
        <taxon>Eukaryota</taxon>
        <taxon>Viridiplantae</taxon>
        <taxon>Streptophyta</taxon>
        <taxon>Embryophyta</taxon>
        <taxon>Tracheophyta</taxon>
        <taxon>Spermatophyta</taxon>
        <taxon>Magnoliopsida</taxon>
        <taxon>eudicotyledons</taxon>
        <taxon>Gunneridae</taxon>
        <taxon>Pentapetalae</taxon>
        <taxon>asterids</taxon>
        <taxon>lamiids</taxon>
        <taxon>Gentianales</taxon>
        <taxon>Rubiaceae</taxon>
        <taxon>Ixoroideae</taxon>
        <taxon>Gardenieae complex</taxon>
        <taxon>Bertiereae - Coffeeae clade</taxon>
        <taxon>Coffeeae</taxon>
        <taxon>Coffea</taxon>
    </lineage>
</organism>